<reference evidence="3 4" key="1">
    <citation type="submission" date="2024-05" db="EMBL/GenBank/DDBJ databases">
        <authorList>
            <person name="Haq I."/>
            <person name="Ullah Z."/>
            <person name="Ahmad R."/>
            <person name="Li M."/>
            <person name="Tong Y."/>
        </authorList>
    </citation>
    <scope>NUCLEOTIDE SEQUENCE [LARGE SCALE GENOMIC DNA]</scope>
    <source>
        <strain evidence="3 4">16A2E</strain>
    </source>
</reference>
<accession>A0ABU9XGX4</accession>
<evidence type="ECO:0000256" key="1">
    <source>
        <dbReference type="SAM" id="Coils"/>
    </source>
</evidence>
<evidence type="ECO:0000313" key="4">
    <source>
        <dbReference type="Proteomes" id="UP001444625"/>
    </source>
</evidence>
<keyword evidence="2" id="KW-0472">Membrane</keyword>
<dbReference type="Proteomes" id="UP001444625">
    <property type="component" value="Unassembled WGS sequence"/>
</dbReference>
<feature type="coiled-coil region" evidence="1">
    <location>
        <begin position="34"/>
        <end position="78"/>
    </location>
</feature>
<proteinExistence type="predicted"/>
<keyword evidence="2" id="KW-0812">Transmembrane</keyword>
<gene>
    <name evidence="3" type="ORF">ABC228_09935</name>
</gene>
<keyword evidence="2" id="KW-1133">Transmembrane helix</keyword>
<sequence>MKNKTLISIIGLLSFALITFFLINNMKQPDTSAIEEANKKNEILSEKIRKLESVEKENIEINEQLSKITAENEMLNETITETNINTVLLTGTEIDGSILNMKVTYININVCRECQHGYEFIKVEEETSKTIKKEVPIYLLDESNTLFKVEWEKLVDLGRNPVLLLFESNNEVLFIREEYHPLRLKGKEIQESLIHSLVE</sequence>
<evidence type="ECO:0000256" key="2">
    <source>
        <dbReference type="SAM" id="Phobius"/>
    </source>
</evidence>
<name>A0ABU9XGX4_9BACI</name>
<feature type="transmembrane region" description="Helical" evidence="2">
    <location>
        <begin position="6"/>
        <end position="23"/>
    </location>
</feature>
<keyword evidence="1" id="KW-0175">Coiled coil</keyword>
<keyword evidence="4" id="KW-1185">Reference proteome</keyword>
<dbReference type="RefSeq" id="WP_345824982.1">
    <property type="nucleotide sequence ID" value="NZ_JBDIML010000003.1"/>
</dbReference>
<evidence type="ECO:0008006" key="5">
    <source>
        <dbReference type="Google" id="ProtNLM"/>
    </source>
</evidence>
<comment type="caution">
    <text evidence="3">The sequence shown here is derived from an EMBL/GenBank/DDBJ whole genome shotgun (WGS) entry which is preliminary data.</text>
</comment>
<dbReference type="EMBL" id="JBDIML010000003">
    <property type="protein sequence ID" value="MEN2767507.1"/>
    <property type="molecule type" value="Genomic_DNA"/>
</dbReference>
<organism evidence="3 4">
    <name type="scientific">Ornithinibacillus xuwenensis</name>
    <dbReference type="NCBI Taxonomy" id="3144668"/>
    <lineage>
        <taxon>Bacteria</taxon>
        <taxon>Bacillati</taxon>
        <taxon>Bacillota</taxon>
        <taxon>Bacilli</taxon>
        <taxon>Bacillales</taxon>
        <taxon>Bacillaceae</taxon>
        <taxon>Ornithinibacillus</taxon>
    </lineage>
</organism>
<protein>
    <recommendedName>
        <fullName evidence="5">Thioredoxin domain-containing protein</fullName>
    </recommendedName>
</protein>
<evidence type="ECO:0000313" key="3">
    <source>
        <dbReference type="EMBL" id="MEN2767507.1"/>
    </source>
</evidence>